<evidence type="ECO:0000313" key="3">
    <source>
        <dbReference type="EMBL" id="SNV14862.1"/>
    </source>
</evidence>
<keyword evidence="1" id="KW-0812">Transmembrane</keyword>
<dbReference type="AlphaFoldDB" id="A0AAX2H0B9"/>
<reference evidence="3 5" key="2">
    <citation type="submission" date="2017-06" db="EMBL/GenBank/DDBJ databases">
        <authorList>
            <consortium name="Pathogen Informatics"/>
        </authorList>
    </citation>
    <scope>NUCLEOTIDE SEQUENCE [LARGE SCALE GENOMIC DNA]</scope>
    <source>
        <strain evidence="3 5">NCTC12947</strain>
    </source>
</reference>
<accession>A0AAX2H0B9</accession>
<dbReference type="PROSITE" id="PS51257">
    <property type="entry name" value="PROKAR_LIPOPROTEIN"/>
    <property type="match status" value="1"/>
</dbReference>
<dbReference type="EMBL" id="LT906449">
    <property type="protein sequence ID" value="SNV14862.1"/>
    <property type="molecule type" value="Genomic_DNA"/>
</dbReference>
<feature type="transmembrane region" description="Helical" evidence="1">
    <location>
        <begin position="6"/>
        <end position="23"/>
    </location>
</feature>
<evidence type="ECO:0000313" key="5">
    <source>
        <dbReference type="Proteomes" id="UP000215539"/>
    </source>
</evidence>
<reference evidence="2 4" key="1">
    <citation type="submission" date="2016-02" db="EMBL/GenBank/DDBJ databases">
        <authorList>
            <person name="Holder M.E."/>
            <person name="Ajami N.J."/>
            <person name="Petrosino J.F."/>
        </authorList>
    </citation>
    <scope>NUCLEOTIDE SEQUENCE [LARGE SCALE GENOMIC DNA]</scope>
    <source>
        <strain evidence="2 4">CCUG 32990</strain>
    </source>
</reference>
<dbReference type="Proteomes" id="UP000215539">
    <property type="component" value="Chromosome 1"/>
</dbReference>
<dbReference type="KEGG" id="chg:AXF12_11055"/>
<evidence type="ECO:0000313" key="2">
    <source>
        <dbReference type="EMBL" id="AMD86000.1"/>
    </source>
</evidence>
<evidence type="ECO:0000313" key="4">
    <source>
        <dbReference type="Proteomes" id="UP000065822"/>
    </source>
</evidence>
<dbReference type="RefSeq" id="WP_066431197.1">
    <property type="nucleotide sequence ID" value="NZ_CP014227.1"/>
</dbReference>
<protein>
    <submittedName>
        <fullName evidence="3">Rod shape-determining protein MreD</fullName>
    </submittedName>
</protein>
<evidence type="ECO:0000256" key="1">
    <source>
        <dbReference type="SAM" id="Phobius"/>
    </source>
</evidence>
<sequence length="168" mass="19266">MTHPLVKQTTLFVALVLLQACIFNHIEYWGYVNPMIYILFIIAAPYRENRTPLIFLSFFIGLMIDMFSNTGGLHAASSVLIAYARKPILVVVFGKNFEYQELKLTEYPFTKVLSYTTMMVLLHHTLFYFLEVFNFAHVLITLLKIAVASVFSITACLLFIYLFGGSKK</sequence>
<feature type="transmembrane region" description="Helical" evidence="1">
    <location>
        <begin position="53"/>
        <end position="76"/>
    </location>
</feature>
<proteinExistence type="predicted"/>
<keyword evidence="1" id="KW-1133">Transmembrane helix</keyword>
<keyword evidence="4" id="KW-1185">Reference proteome</keyword>
<keyword evidence="1" id="KW-0472">Membrane</keyword>
<dbReference type="Proteomes" id="UP000065822">
    <property type="component" value="Chromosome"/>
</dbReference>
<gene>
    <name evidence="2" type="ORF">AXF12_11055</name>
    <name evidence="3" type="ORF">SAMEA44541418_01937</name>
</gene>
<organism evidence="3 5">
    <name type="scientific">Capnocytophaga haemolytica</name>
    <dbReference type="NCBI Taxonomy" id="45243"/>
    <lineage>
        <taxon>Bacteria</taxon>
        <taxon>Pseudomonadati</taxon>
        <taxon>Bacteroidota</taxon>
        <taxon>Flavobacteriia</taxon>
        <taxon>Flavobacteriales</taxon>
        <taxon>Flavobacteriaceae</taxon>
        <taxon>Capnocytophaga</taxon>
    </lineage>
</organism>
<name>A0AAX2H0B9_9FLAO</name>
<feature type="transmembrane region" description="Helical" evidence="1">
    <location>
        <begin position="136"/>
        <end position="163"/>
    </location>
</feature>
<feature type="transmembrane region" description="Helical" evidence="1">
    <location>
        <begin position="112"/>
        <end position="130"/>
    </location>
</feature>
<dbReference type="EMBL" id="CP014227">
    <property type="protein sequence ID" value="AMD86000.1"/>
    <property type="molecule type" value="Genomic_DNA"/>
</dbReference>